<feature type="domain" description="Alcohol dehydrogenase-like C-terminal" evidence="2">
    <location>
        <begin position="210"/>
        <end position="336"/>
    </location>
</feature>
<dbReference type="InterPro" id="IPR013154">
    <property type="entry name" value="ADH-like_N"/>
</dbReference>
<evidence type="ECO:0000259" key="3">
    <source>
        <dbReference type="Pfam" id="PF08240"/>
    </source>
</evidence>
<organism evidence="5">
    <name type="scientific">freshwater metagenome</name>
    <dbReference type="NCBI Taxonomy" id="449393"/>
    <lineage>
        <taxon>unclassified sequences</taxon>
        <taxon>metagenomes</taxon>
        <taxon>ecological metagenomes</taxon>
    </lineage>
</organism>
<dbReference type="InterPro" id="IPR050129">
    <property type="entry name" value="Zn_alcohol_dh"/>
</dbReference>
<evidence type="ECO:0000259" key="2">
    <source>
        <dbReference type="Pfam" id="PF00107"/>
    </source>
</evidence>
<sequence>MKALRVDRSTGRFMLARLVSGIDTGTAAKIGPLTLTNCEPPALVNNEWQRVHPLLTGICGSDLATVEGHASTYFEHWVSFPFVPGHEIVGTLDSGERVVIEPVLGHAARGAELPFPDAAPGDGDDYAHLAMPPLEPGIQIGFCNSTGGGWATELIAHASQIHTIASDMPDERAVLVEPVAGGIHAALLAISHANKTETPLFAVLGAGTMGLSAIAALRKYSPQATIIVGARYPAQMRLAKTFGATSVVKPDELMRAVRHAAGCHVVGDYLSSGTHVTIDAVGNSDSIALSLRMTRPRGRIVLMGMPSEVTTDLTGLWHRETQLMGAYTYGTETLPNGTKQRTFLMAIELANEIRAEQMLSATYPLSEYQQALRHASEAGARGAIKVAFDMRQEKLR</sequence>
<evidence type="ECO:0000313" key="5">
    <source>
        <dbReference type="EMBL" id="CAB5057326.1"/>
    </source>
</evidence>
<dbReference type="InterPro" id="IPR013149">
    <property type="entry name" value="ADH-like_C"/>
</dbReference>
<dbReference type="CDD" id="cd05188">
    <property type="entry name" value="MDR"/>
    <property type="match status" value="1"/>
</dbReference>
<dbReference type="EMBL" id="CAFBPN010000002">
    <property type="protein sequence ID" value="CAB5008024.1"/>
    <property type="molecule type" value="Genomic_DNA"/>
</dbReference>
<dbReference type="GO" id="GO:0016491">
    <property type="term" value="F:oxidoreductase activity"/>
    <property type="evidence" value="ECO:0007669"/>
    <property type="project" value="UniProtKB-KW"/>
</dbReference>
<name>A0A6J7TXB8_9ZZZZ</name>
<dbReference type="Gene3D" id="3.90.180.10">
    <property type="entry name" value="Medium-chain alcohol dehydrogenases, catalytic domain"/>
    <property type="match status" value="1"/>
</dbReference>
<keyword evidence="1" id="KW-0560">Oxidoreductase</keyword>
<protein>
    <submittedName>
        <fullName evidence="5">Unannotated protein</fullName>
    </submittedName>
</protein>
<dbReference type="SUPFAM" id="SSF50129">
    <property type="entry name" value="GroES-like"/>
    <property type="match status" value="1"/>
</dbReference>
<feature type="domain" description="Alcohol dehydrogenase-like N-terminal" evidence="3">
    <location>
        <begin position="51"/>
        <end position="103"/>
    </location>
</feature>
<dbReference type="EMBL" id="CAFBQU010000001">
    <property type="protein sequence ID" value="CAB5057326.1"/>
    <property type="molecule type" value="Genomic_DNA"/>
</dbReference>
<dbReference type="Pfam" id="PF00107">
    <property type="entry name" value="ADH_zinc_N"/>
    <property type="match status" value="1"/>
</dbReference>
<dbReference type="PANTHER" id="PTHR43401">
    <property type="entry name" value="L-THREONINE 3-DEHYDROGENASE"/>
    <property type="match status" value="1"/>
</dbReference>
<reference evidence="5" key="1">
    <citation type="submission" date="2020-05" db="EMBL/GenBank/DDBJ databases">
        <authorList>
            <person name="Chiriac C."/>
            <person name="Salcher M."/>
            <person name="Ghai R."/>
            <person name="Kavagutti S V."/>
        </authorList>
    </citation>
    <scope>NUCLEOTIDE SEQUENCE</scope>
</reference>
<evidence type="ECO:0000313" key="4">
    <source>
        <dbReference type="EMBL" id="CAB5008024.1"/>
    </source>
</evidence>
<dbReference type="Pfam" id="PF08240">
    <property type="entry name" value="ADH_N"/>
    <property type="match status" value="1"/>
</dbReference>
<dbReference type="InterPro" id="IPR036291">
    <property type="entry name" value="NAD(P)-bd_dom_sf"/>
</dbReference>
<accession>A0A6J7TXB8</accession>
<dbReference type="InterPro" id="IPR011032">
    <property type="entry name" value="GroES-like_sf"/>
</dbReference>
<proteinExistence type="predicted"/>
<dbReference type="SUPFAM" id="SSF51735">
    <property type="entry name" value="NAD(P)-binding Rossmann-fold domains"/>
    <property type="match status" value="1"/>
</dbReference>
<dbReference type="Gene3D" id="3.40.50.720">
    <property type="entry name" value="NAD(P)-binding Rossmann-like Domain"/>
    <property type="match status" value="1"/>
</dbReference>
<evidence type="ECO:0000256" key="1">
    <source>
        <dbReference type="ARBA" id="ARBA00023002"/>
    </source>
</evidence>
<dbReference type="PANTHER" id="PTHR43401:SF2">
    <property type="entry name" value="L-THREONINE 3-DEHYDROGENASE"/>
    <property type="match status" value="1"/>
</dbReference>
<dbReference type="AlphaFoldDB" id="A0A6J7TXB8"/>
<gene>
    <name evidence="4" type="ORF">UFOPK4098_00129</name>
    <name evidence="5" type="ORF">UFOPK4347_00011</name>
</gene>